<evidence type="ECO:0000313" key="3">
    <source>
        <dbReference type="Proteomes" id="UP000030651"/>
    </source>
</evidence>
<dbReference type="RefSeq" id="XP_007840450.1">
    <property type="nucleotide sequence ID" value="XM_007842259.1"/>
</dbReference>
<evidence type="ECO:0000256" key="1">
    <source>
        <dbReference type="SAM" id="MobiDB-lite"/>
    </source>
</evidence>
<proteinExistence type="predicted"/>
<reference evidence="3" key="1">
    <citation type="journal article" date="2015" name="BMC Genomics">
        <title>Genomic and transcriptomic analysis of the endophytic fungus Pestalotiopsis fici reveals its lifestyle and high potential for synthesis of natural products.</title>
        <authorList>
            <person name="Wang X."/>
            <person name="Zhang X."/>
            <person name="Liu L."/>
            <person name="Xiang M."/>
            <person name="Wang W."/>
            <person name="Sun X."/>
            <person name="Che Y."/>
            <person name="Guo L."/>
            <person name="Liu G."/>
            <person name="Guo L."/>
            <person name="Wang C."/>
            <person name="Yin W.B."/>
            <person name="Stadler M."/>
            <person name="Zhang X."/>
            <person name="Liu X."/>
        </authorList>
    </citation>
    <scope>NUCLEOTIDE SEQUENCE [LARGE SCALE GENOMIC DNA]</scope>
    <source>
        <strain evidence="3">W106-1 / CGMCC3.15140</strain>
    </source>
</reference>
<accession>W3WN33</accession>
<dbReference type="OrthoDB" id="5236983at2759"/>
<name>W3WN33_PESFW</name>
<dbReference type="AlphaFoldDB" id="W3WN33"/>
<dbReference type="HOGENOM" id="CLU_909458_0_0_1"/>
<evidence type="ECO:0008006" key="4">
    <source>
        <dbReference type="Google" id="ProtNLM"/>
    </source>
</evidence>
<dbReference type="KEGG" id="pfy:PFICI_13678"/>
<organism evidence="2 3">
    <name type="scientific">Pestalotiopsis fici (strain W106-1 / CGMCC3.15140)</name>
    <dbReference type="NCBI Taxonomy" id="1229662"/>
    <lineage>
        <taxon>Eukaryota</taxon>
        <taxon>Fungi</taxon>
        <taxon>Dikarya</taxon>
        <taxon>Ascomycota</taxon>
        <taxon>Pezizomycotina</taxon>
        <taxon>Sordariomycetes</taxon>
        <taxon>Xylariomycetidae</taxon>
        <taxon>Amphisphaeriales</taxon>
        <taxon>Sporocadaceae</taxon>
        <taxon>Pestalotiopsis</taxon>
    </lineage>
</organism>
<dbReference type="EMBL" id="KI912119">
    <property type="protein sequence ID" value="ETS75194.1"/>
    <property type="molecule type" value="Genomic_DNA"/>
</dbReference>
<evidence type="ECO:0000313" key="2">
    <source>
        <dbReference type="EMBL" id="ETS75194.1"/>
    </source>
</evidence>
<sequence>MSQSHICTKKHYRPPGYVRGGDQRRPALVFQGYKARPLLNCTVGSFWEVPTNELAQAQIKAKTRYQELFGKYSKMTRQQLHKQDLPKMLTKFAHQLDEFFFFGSLFNSSGIRVHVQLLPEHREHLCLGRAFSDEANDMERFVQIARRTRVPVGRAKLSLVDMLGVLYHELLHTYLGLYLCQSDGCEWYRLNAEGLSGHGPVFRALEHTGLKTLQSWGTQKGETVIPPEWHDDFVWTASWQEECQEVTSCKELGKIPHAHLANLRHNPSPNEIIQVRGIKVIIDGPRLRRHVKKNAKKDRKHQRKQT</sequence>
<keyword evidence="3" id="KW-1185">Reference proteome</keyword>
<protein>
    <recommendedName>
        <fullName evidence="4">SprT-like domain-containing protein</fullName>
    </recommendedName>
</protein>
<gene>
    <name evidence="2" type="ORF">PFICI_13678</name>
</gene>
<dbReference type="GeneID" id="19278691"/>
<dbReference type="Proteomes" id="UP000030651">
    <property type="component" value="Unassembled WGS sequence"/>
</dbReference>
<dbReference type="InParanoid" id="W3WN33"/>
<feature type="region of interest" description="Disordered" evidence="1">
    <location>
        <begin position="1"/>
        <end position="20"/>
    </location>
</feature>